<sequence>MKNECAYCKPSPTPRHIRSVIKDGDTEDDCVLNGYISLVSDYACPECGYKWTLTLGFKDQQAAEEAKRLIEAGRAA</sequence>
<dbReference type="EMBL" id="LCPO01000015">
    <property type="protein sequence ID" value="KKU98750.1"/>
    <property type="molecule type" value="Genomic_DNA"/>
</dbReference>
<protein>
    <submittedName>
        <fullName evidence="1">Uncharacterized protein</fullName>
    </submittedName>
</protein>
<evidence type="ECO:0000313" key="1">
    <source>
        <dbReference type="EMBL" id="KKU98750.1"/>
    </source>
</evidence>
<organism evidence="1 2">
    <name type="scientific">Candidatus Jorgensenbacteria bacterium GW2011_GWC1_48_8</name>
    <dbReference type="NCBI Taxonomy" id="1618666"/>
    <lineage>
        <taxon>Bacteria</taxon>
        <taxon>Candidatus Joergenseniibacteriota</taxon>
    </lineage>
</organism>
<dbReference type="Proteomes" id="UP000034600">
    <property type="component" value="Unassembled WGS sequence"/>
</dbReference>
<dbReference type="AlphaFoldDB" id="A0A0G1XWS8"/>
<accession>A0A0G1XWS8</accession>
<comment type="caution">
    <text evidence="1">The sequence shown here is derived from an EMBL/GenBank/DDBJ whole genome shotgun (WGS) entry which is preliminary data.</text>
</comment>
<name>A0A0G1XWS8_9BACT</name>
<reference evidence="1 2" key="1">
    <citation type="journal article" date="2015" name="Nature">
        <title>rRNA introns, odd ribosomes, and small enigmatic genomes across a large radiation of phyla.</title>
        <authorList>
            <person name="Brown C.T."/>
            <person name="Hug L.A."/>
            <person name="Thomas B.C."/>
            <person name="Sharon I."/>
            <person name="Castelle C.J."/>
            <person name="Singh A."/>
            <person name="Wilkins M.J."/>
            <person name="Williams K.H."/>
            <person name="Banfield J.F."/>
        </authorList>
    </citation>
    <scope>NUCLEOTIDE SEQUENCE [LARGE SCALE GENOMIC DNA]</scope>
</reference>
<proteinExistence type="predicted"/>
<gene>
    <name evidence="1" type="ORF">UY32_C0015G0005</name>
</gene>
<evidence type="ECO:0000313" key="2">
    <source>
        <dbReference type="Proteomes" id="UP000034600"/>
    </source>
</evidence>